<reference evidence="1" key="1">
    <citation type="submission" date="2022-02" db="EMBL/GenBank/DDBJ databases">
        <authorList>
            <person name="Deutsch MARIE S."/>
        </authorList>
    </citation>
    <scope>NUCLEOTIDE SEQUENCE</scope>
    <source>
        <strain evidence="1">CIRM-BIA865</strain>
    </source>
</reference>
<dbReference type="Proteomes" id="UP001295440">
    <property type="component" value="Chromosome"/>
</dbReference>
<evidence type="ECO:0000313" key="1">
    <source>
        <dbReference type="EMBL" id="CAH1706522.1"/>
    </source>
</evidence>
<dbReference type="AlphaFoldDB" id="A0AAU9R1X7"/>
<proteinExistence type="predicted"/>
<gene>
    <name evidence="1" type="ORF">LDD865_1365</name>
</gene>
<evidence type="ECO:0000313" key="2">
    <source>
        <dbReference type="Proteomes" id="UP001295440"/>
    </source>
</evidence>
<organism evidence="1 2">
    <name type="scientific">Lactobacillus delbrueckii subsp. delbrueckii</name>
    <dbReference type="NCBI Taxonomy" id="83684"/>
    <lineage>
        <taxon>Bacteria</taxon>
        <taxon>Bacillati</taxon>
        <taxon>Bacillota</taxon>
        <taxon>Bacilli</taxon>
        <taxon>Lactobacillales</taxon>
        <taxon>Lactobacillaceae</taxon>
        <taxon>Lactobacillus</taxon>
    </lineage>
</organism>
<dbReference type="RefSeq" id="WP_260368919.1">
    <property type="nucleotide sequence ID" value="NZ_OV915080.1"/>
</dbReference>
<sequence length="67" mass="7365">MSKGLCELYGLPAAELKQLLDQDLEADRVTLMEIHGDVARSTHSWQRPGVAEFSAKQQAISLAKQLA</sequence>
<name>A0AAU9R1X7_9LACO</name>
<protein>
    <submittedName>
        <fullName evidence="1">Uncharacterized protein</fullName>
    </submittedName>
</protein>
<dbReference type="EMBL" id="OV915080">
    <property type="protein sequence ID" value="CAH1706522.1"/>
    <property type="molecule type" value="Genomic_DNA"/>
</dbReference>
<accession>A0AAU9R1X7</accession>